<evidence type="ECO:0000313" key="2">
    <source>
        <dbReference type="Proteomes" id="UP000004221"/>
    </source>
</evidence>
<dbReference type="SUPFAM" id="SSF55961">
    <property type="entry name" value="Bet v1-like"/>
    <property type="match status" value="1"/>
</dbReference>
<dbReference type="EC" id="1.2.99.2" evidence="1"/>
<proteinExistence type="predicted"/>
<dbReference type="PANTHER" id="PTHR38588">
    <property type="entry name" value="BLL0334 PROTEIN"/>
    <property type="match status" value="1"/>
</dbReference>
<gene>
    <name evidence="1" type="primary">coxG</name>
    <name evidence="1" type="ORF">NITHO_1380001</name>
</gene>
<dbReference type="Pfam" id="PF06240">
    <property type="entry name" value="COXG"/>
    <property type="match status" value="1"/>
</dbReference>
<dbReference type="InterPro" id="IPR010419">
    <property type="entry name" value="CO_DH_gsu"/>
</dbReference>
<dbReference type="Proteomes" id="UP000004221">
    <property type="component" value="Unassembled WGS sequence"/>
</dbReference>
<protein>
    <submittedName>
        <fullName evidence="1">Carbon monoxide dehydrogenase, subunit G</fullName>
        <ecNumber evidence="1">1.2.99.2</ecNumber>
    </submittedName>
</protein>
<organism evidence="1 2">
    <name type="scientific">Nitrolancea hollandica Lb</name>
    <dbReference type="NCBI Taxonomy" id="1129897"/>
    <lineage>
        <taxon>Bacteria</taxon>
        <taxon>Pseudomonadati</taxon>
        <taxon>Thermomicrobiota</taxon>
        <taxon>Thermomicrobia</taxon>
        <taxon>Sphaerobacterales</taxon>
        <taxon>Sphaerobacterineae</taxon>
        <taxon>Sphaerobacteraceae</taxon>
        <taxon>Nitrolancea</taxon>
    </lineage>
</organism>
<dbReference type="Gene3D" id="3.30.530.20">
    <property type="match status" value="1"/>
</dbReference>
<keyword evidence="1" id="KW-0560">Oxidoreductase</keyword>
<dbReference type="EMBL" id="CAGS01000044">
    <property type="protein sequence ID" value="CCF82605.1"/>
    <property type="molecule type" value="Genomic_DNA"/>
</dbReference>
<accession>I4ED43</accession>
<comment type="caution">
    <text evidence="1">The sequence shown here is derived from an EMBL/GenBank/DDBJ whole genome shotgun (WGS) entry which is preliminary data.</text>
</comment>
<reference evidence="1 2" key="1">
    <citation type="journal article" date="2012" name="ISME J.">
        <title>Nitrification expanded: discovery, physiology and genomics of a nitrite-oxidizing bacterium from the phylum Chloroflexi.</title>
        <authorList>
            <person name="Sorokin D.Y."/>
            <person name="Lucker S."/>
            <person name="Vejmelkova D."/>
            <person name="Kostrikina N.A."/>
            <person name="Kleerebezem R."/>
            <person name="Rijpstra W.I."/>
            <person name="Damste J.S."/>
            <person name="Le Paslier D."/>
            <person name="Muyzer G."/>
            <person name="Wagner M."/>
            <person name="van Loosdrecht M.C."/>
            <person name="Daims H."/>
        </authorList>
    </citation>
    <scope>NUCLEOTIDE SEQUENCE [LARGE SCALE GENOMIC DNA]</scope>
    <source>
        <strain evidence="2">none</strain>
    </source>
</reference>
<keyword evidence="2" id="KW-1185">Reference proteome</keyword>
<dbReference type="CDD" id="cd05018">
    <property type="entry name" value="CoxG"/>
    <property type="match status" value="1"/>
</dbReference>
<dbReference type="RefSeq" id="WP_008474803.1">
    <property type="nucleotide sequence ID" value="NZ_CAGS01000044.1"/>
</dbReference>
<dbReference type="InterPro" id="IPR023393">
    <property type="entry name" value="START-like_dom_sf"/>
</dbReference>
<dbReference type="AlphaFoldDB" id="I4ED43"/>
<name>I4ED43_9BACT</name>
<dbReference type="PANTHER" id="PTHR38588:SF1">
    <property type="entry name" value="BLL0334 PROTEIN"/>
    <property type="match status" value="1"/>
</dbReference>
<dbReference type="OrthoDB" id="9787428at2"/>
<evidence type="ECO:0000313" key="1">
    <source>
        <dbReference type="EMBL" id="CCF82605.1"/>
    </source>
</evidence>
<sequence>MKISGEYTMNAPQQAVWDKLVDPNAIANCLPGVEQLEQTGENEYSMSMNLDVGPVKGTSTGTVKLTNLDAPNSYQMAVVGNSPVGRGTANGTIELRPGSNDTTVVTYKGDVGISGPAGFVAQRMLGSQSKNIANRFFGCIERQIQKG</sequence>
<dbReference type="GO" id="GO:0016491">
    <property type="term" value="F:oxidoreductase activity"/>
    <property type="evidence" value="ECO:0007669"/>
    <property type="project" value="UniProtKB-KW"/>
</dbReference>